<feature type="region of interest" description="Disordered" evidence="3">
    <location>
        <begin position="405"/>
        <end position="433"/>
    </location>
</feature>
<reference evidence="4 5" key="1">
    <citation type="journal article" date="2017" name="Int. J. Parasitol.">
        <title>The genome of the protozoan parasite Cystoisospora suis and a reverse vaccinology approach to identify vaccine candidates.</title>
        <authorList>
            <person name="Palmieri N."/>
            <person name="Shrestha A."/>
            <person name="Ruttkowski B."/>
            <person name="Beck T."/>
            <person name="Vogl C."/>
            <person name="Tomley F."/>
            <person name="Blake D.P."/>
            <person name="Joachim A."/>
        </authorList>
    </citation>
    <scope>NUCLEOTIDE SEQUENCE [LARGE SCALE GENOMIC DNA]</scope>
    <source>
        <strain evidence="4 5">Wien I</strain>
    </source>
</reference>
<feature type="region of interest" description="Disordered" evidence="3">
    <location>
        <begin position="278"/>
        <end position="339"/>
    </location>
</feature>
<evidence type="ECO:0000313" key="4">
    <source>
        <dbReference type="EMBL" id="PHJ18075.1"/>
    </source>
</evidence>
<proteinExistence type="inferred from homology"/>
<accession>A0A2C6KNH5</accession>
<dbReference type="VEuPathDB" id="ToxoDB:CSUI_008101"/>
<keyword evidence="5" id="KW-1185">Reference proteome</keyword>
<gene>
    <name evidence="4" type="ORF">CSUI_008101</name>
</gene>
<organism evidence="4 5">
    <name type="scientific">Cystoisospora suis</name>
    <dbReference type="NCBI Taxonomy" id="483139"/>
    <lineage>
        <taxon>Eukaryota</taxon>
        <taxon>Sar</taxon>
        <taxon>Alveolata</taxon>
        <taxon>Apicomplexa</taxon>
        <taxon>Conoidasida</taxon>
        <taxon>Coccidia</taxon>
        <taxon>Eucoccidiorida</taxon>
        <taxon>Eimeriorina</taxon>
        <taxon>Sarcocystidae</taxon>
        <taxon>Cystoisospora</taxon>
    </lineage>
</organism>
<name>A0A2C6KNH5_9APIC</name>
<dbReference type="RefSeq" id="XP_067919785.1">
    <property type="nucleotide sequence ID" value="XM_068068240.1"/>
</dbReference>
<evidence type="ECO:0000256" key="1">
    <source>
        <dbReference type="ARBA" id="ARBA00049360"/>
    </source>
</evidence>
<dbReference type="Gene3D" id="3.30.420.40">
    <property type="match status" value="2"/>
</dbReference>
<comment type="caution">
    <text evidence="4">The sequence shown here is derived from an EMBL/GenBank/DDBJ whole genome shotgun (WGS) entry which is preliminary data.</text>
</comment>
<dbReference type="SMART" id="SM00268">
    <property type="entry name" value="ACTIN"/>
    <property type="match status" value="1"/>
</dbReference>
<dbReference type="EMBL" id="MIGC01004438">
    <property type="protein sequence ID" value="PHJ18075.1"/>
    <property type="molecule type" value="Genomic_DNA"/>
</dbReference>
<protein>
    <submittedName>
        <fullName evidence="4">Actin-like family protein</fullName>
    </submittedName>
</protein>
<comment type="similarity">
    <text evidence="2">Belongs to the actin family.</text>
</comment>
<evidence type="ECO:0000256" key="2">
    <source>
        <dbReference type="RuleBase" id="RU000487"/>
    </source>
</evidence>
<dbReference type="Pfam" id="PF00022">
    <property type="entry name" value="Actin"/>
    <property type="match status" value="2"/>
</dbReference>
<dbReference type="InterPro" id="IPR043129">
    <property type="entry name" value="ATPase_NBD"/>
</dbReference>
<comment type="catalytic activity">
    <reaction evidence="1">
        <text>ATP + H2O = ADP + phosphate + H(+)</text>
        <dbReference type="Rhea" id="RHEA:13065"/>
        <dbReference type="ChEBI" id="CHEBI:15377"/>
        <dbReference type="ChEBI" id="CHEBI:15378"/>
        <dbReference type="ChEBI" id="CHEBI:30616"/>
        <dbReference type="ChEBI" id="CHEBI:43474"/>
        <dbReference type="ChEBI" id="CHEBI:456216"/>
    </reaction>
</comment>
<dbReference type="AlphaFoldDB" id="A0A2C6KNH5"/>
<dbReference type="InterPro" id="IPR004000">
    <property type="entry name" value="Actin"/>
</dbReference>
<dbReference type="Proteomes" id="UP000221165">
    <property type="component" value="Unassembled WGS sequence"/>
</dbReference>
<evidence type="ECO:0000313" key="5">
    <source>
        <dbReference type="Proteomes" id="UP000221165"/>
    </source>
</evidence>
<dbReference type="SUPFAM" id="SSF53067">
    <property type="entry name" value="Actin-like ATPase domain"/>
    <property type="match status" value="2"/>
</dbReference>
<dbReference type="PANTHER" id="PTHR11937">
    <property type="entry name" value="ACTIN"/>
    <property type="match status" value="1"/>
</dbReference>
<dbReference type="GeneID" id="94431451"/>
<evidence type="ECO:0000256" key="3">
    <source>
        <dbReference type="SAM" id="MobiDB-lite"/>
    </source>
</evidence>
<sequence length="570" mass="62680">MSSNTTSARVESSSSSGFFSWLREREEDESIWHCCWDASPPEKSGSEEEPIVVIDIGSYHLRAHVAEKRGDEEEQSLVLPACIRRPWSGEASYLDVERGVVQNWDEVEDALLDLLDNQMPLGLGGSLGGDGPGRFLSCVSSLRSPAHFARLGELFFELLGAQQFLNVDQDLLSALAICGCSYVPPLPRNEAGDLVFSDPFAACASFCCQRMQNFTGVIIDMGTSTTRIAPLLSGVALSGIALELPIGGVDLDWVVKDDLDSSRLTANVKNGQTFSGCSGKFSQGKRSKPEFPFRPIKLPKPLAAQPTGRQYDGEQEVLSKRSGEEEEQNTRQEEVDLATARQGKESLAYCIVEPAASDPAASAVLSAERDLCAAHPEAFEEIREAFATRKRNGFDGRDERRSLLLSQNATRDDEELHGQPRKSNPGRLPSPLRQTVHTTYDSSSRLCSLPSTATQTGKGRRWLSTSRVMAAELFFDEAFLERYRRRHHRGSLEALDVLSLQAAIAQVVERCPVDLKRELLENIYVVGGSSLIPGVAARLQAEITHLMLQRKAHSSIRPRVHVLPSSSLQL</sequence>
<dbReference type="OrthoDB" id="421448at2759"/>
<feature type="compositionally biased region" description="Basic and acidic residues" evidence="3">
    <location>
        <begin position="317"/>
        <end position="334"/>
    </location>
</feature>